<keyword evidence="2" id="KW-1185">Reference proteome</keyword>
<dbReference type="EMBL" id="QPFP01000017">
    <property type="protein sequence ID" value="TEB31977.1"/>
    <property type="molecule type" value="Genomic_DNA"/>
</dbReference>
<comment type="caution">
    <text evidence="1">The sequence shown here is derived from an EMBL/GenBank/DDBJ whole genome shotgun (WGS) entry which is preliminary data.</text>
</comment>
<dbReference type="AlphaFoldDB" id="A0A4Y7TCS5"/>
<evidence type="ECO:0000313" key="2">
    <source>
        <dbReference type="Proteomes" id="UP000298030"/>
    </source>
</evidence>
<name>A0A4Y7TCS5_COPMI</name>
<protein>
    <submittedName>
        <fullName evidence="1">Uncharacterized protein</fullName>
    </submittedName>
</protein>
<reference evidence="1 2" key="1">
    <citation type="journal article" date="2019" name="Nat. Ecol. Evol.">
        <title>Megaphylogeny resolves global patterns of mushroom evolution.</title>
        <authorList>
            <person name="Varga T."/>
            <person name="Krizsan K."/>
            <person name="Foldi C."/>
            <person name="Dima B."/>
            <person name="Sanchez-Garcia M."/>
            <person name="Sanchez-Ramirez S."/>
            <person name="Szollosi G.J."/>
            <person name="Szarkandi J.G."/>
            <person name="Papp V."/>
            <person name="Albert L."/>
            <person name="Andreopoulos W."/>
            <person name="Angelini C."/>
            <person name="Antonin V."/>
            <person name="Barry K.W."/>
            <person name="Bougher N.L."/>
            <person name="Buchanan P."/>
            <person name="Buyck B."/>
            <person name="Bense V."/>
            <person name="Catcheside P."/>
            <person name="Chovatia M."/>
            <person name="Cooper J."/>
            <person name="Damon W."/>
            <person name="Desjardin D."/>
            <person name="Finy P."/>
            <person name="Geml J."/>
            <person name="Haridas S."/>
            <person name="Hughes K."/>
            <person name="Justo A."/>
            <person name="Karasinski D."/>
            <person name="Kautmanova I."/>
            <person name="Kiss B."/>
            <person name="Kocsube S."/>
            <person name="Kotiranta H."/>
            <person name="LaButti K.M."/>
            <person name="Lechner B.E."/>
            <person name="Liimatainen K."/>
            <person name="Lipzen A."/>
            <person name="Lukacs Z."/>
            <person name="Mihaltcheva S."/>
            <person name="Morgado L.N."/>
            <person name="Niskanen T."/>
            <person name="Noordeloos M.E."/>
            <person name="Ohm R.A."/>
            <person name="Ortiz-Santana B."/>
            <person name="Ovrebo C."/>
            <person name="Racz N."/>
            <person name="Riley R."/>
            <person name="Savchenko A."/>
            <person name="Shiryaev A."/>
            <person name="Soop K."/>
            <person name="Spirin V."/>
            <person name="Szebenyi C."/>
            <person name="Tomsovsky M."/>
            <person name="Tulloss R.E."/>
            <person name="Uehling J."/>
            <person name="Grigoriev I.V."/>
            <person name="Vagvolgyi C."/>
            <person name="Papp T."/>
            <person name="Martin F.M."/>
            <person name="Miettinen O."/>
            <person name="Hibbett D.S."/>
            <person name="Nagy L.G."/>
        </authorList>
    </citation>
    <scope>NUCLEOTIDE SEQUENCE [LARGE SCALE GENOMIC DNA]</scope>
    <source>
        <strain evidence="1 2">FP101781</strain>
    </source>
</reference>
<accession>A0A4Y7TCS5</accession>
<gene>
    <name evidence="1" type="ORF">FA13DRAFT_1732256</name>
</gene>
<evidence type="ECO:0000313" key="1">
    <source>
        <dbReference type="EMBL" id="TEB31977.1"/>
    </source>
</evidence>
<dbReference type="Proteomes" id="UP000298030">
    <property type="component" value="Unassembled WGS sequence"/>
</dbReference>
<proteinExistence type="predicted"/>
<sequence length="84" mass="9430">MSLAFTLFLRYLCIWLELHLACAPPLYCLRLILSIFTSSLFGCGQEYEFRRGTTSVRVVARDAHLSAHPCVPLRLARARVGSAC</sequence>
<organism evidence="1 2">
    <name type="scientific">Coprinellus micaceus</name>
    <name type="common">Glistening ink-cap mushroom</name>
    <name type="synonym">Coprinus micaceus</name>
    <dbReference type="NCBI Taxonomy" id="71717"/>
    <lineage>
        <taxon>Eukaryota</taxon>
        <taxon>Fungi</taxon>
        <taxon>Dikarya</taxon>
        <taxon>Basidiomycota</taxon>
        <taxon>Agaricomycotina</taxon>
        <taxon>Agaricomycetes</taxon>
        <taxon>Agaricomycetidae</taxon>
        <taxon>Agaricales</taxon>
        <taxon>Agaricineae</taxon>
        <taxon>Psathyrellaceae</taxon>
        <taxon>Coprinellus</taxon>
    </lineage>
</organism>